<name>A0A934RMK6_9BACT</name>
<dbReference type="CDD" id="cd06588">
    <property type="entry name" value="PhnB_like"/>
    <property type="match status" value="1"/>
</dbReference>
<keyword evidence="3" id="KW-1185">Reference proteome</keyword>
<dbReference type="PANTHER" id="PTHR33990">
    <property type="entry name" value="PROTEIN YJDN-RELATED"/>
    <property type="match status" value="1"/>
</dbReference>
<sequence>MNTHPYLFFDGTCEEALSFYQQVLGAEIEMISKFRDCPDPLPPGVDGEAIADKVMHASFKIGDSLVMASDSCCEGEPAPAFAGFALSLNPASVAEAREVFDQLAAGGEVEMPLAETFWSPCFGLLQDRFKMKWMINVEPEGEAQA</sequence>
<reference evidence="2" key="1">
    <citation type="submission" date="2021-01" db="EMBL/GenBank/DDBJ databases">
        <title>Modified the classification status of verrucomicrobia.</title>
        <authorList>
            <person name="Feng X."/>
        </authorList>
    </citation>
    <scope>NUCLEOTIDE SEQUENCE</scope>
    <source>
        <strain evidence="2">KCTC 12986</strain>
    </source>
</reference>
<dbReference type="InterPro" id="IPR004360">
    <property type="entry name" value="Glyas_Fos-R_dOase_dom"/>
</dbReference>
<dbReference type="AlphaFoldDB" id="A0A934RMK6"/>
<protein>
    <submittedName>
        <fullName evidence="2">VOC family protein</fullName>
    </submittedName>
</protein>
<comment type="caution">
    <text evidence="2">The sequence shown here is derived from an EMBL/GenBank/DDBJ whole genome shotgun (WGS) entry which is preliminary data.</text>
</comment>
<proteinExistence type="predicted"/>
<evidence type="ECO:0000313" key="2">
    <source>
        <dbReference type="EMBL" id="MBK1833560.1"/>
    </source>
</evidence>
<dbReference type="Pfam" id="PF00903">
    <property type="entry name" value="Glyoxalase"/>
    <property type="match status" value="1"/>
</dbReference>
<evidence type="ECO:0000259" key="1">
    <source>
        <dbReference type="Pfam" id="PF00903"/>
    </source>
</evidence>
<evidence type="ECO:0000313" key="3">
    <source>
        <dbReference type="Proteomes" id="UP000604083"/>
    </source>
</evidence>
<dbReference type="RefSeq" id="WP_200390995.1">
    <property type="nucleotide sequence ID" value="NZ_JAENIO010000010.1"/>
</dbReference>
<dbReference type="InterPro" id="IPR028973">
    <property type="entry name" value="PhnB-like"/>
</dbReference>
<organism evidence="2 3">
    <name type="scientific">Roseibacillus ishigakijimensis</name>
    <dbReference type="NCBI Taxonomy" id="454146"/>
    <lineage>
        <taxon>Bacteria</taxon>
        <taxon>Pseudomonadati</taxon>
        <taxon>Verrucomicrobiota</taxon>
        <taxon>Verrucomicrobiia</taxon>
        <taxon>Verrucomicrobiales</taxon>
        <taxon>Verrucomicrobiaceae</taxon>
        <taxon>Roseibacillus</taxon>
    </lineage>
</organism>
<dbReference type="EMBL" id="JAENIO010000010">
    <property type="protein sequence ID" value="MBK1833560.1"/>
    <property type="molecule type" value="Genomic_DNA"/>
</dbReference>
<feature type="domain" description="Glyoxalase/fosfomycin resistance/dioxygenase" evidence="1">
    <location>
        <begin position="6"/>
        <end position="134"/>
    </location>
</feature>
<dbReference type="SUPFAM" id="SSF54593">
    <property type="entry name" value="Glyoxalase/Bleomycin resistance protein/Dihydroxybiphenyl dioxygenase"/>
    <property type="match status" value="1"/>
</dbReference>
<accession>A0A934RMK6</accession>
<dbReference type="Proteomes" id="UP000604083">
    <property type="component" value="Unassembled WGS sequence"/>
</dbReference>
<gene>
    <name evidence="2" type="ORF">JIN78_05750</name>
</gene>
<dbReference type="InterPro" id="IPR029068">
    <property type="entry name" value="Glyas_Bleomycin-R_OHBP_Dase"/>
</dbReference>
<dbReference type="Gene3D" id="3.10.180.10">
    <property type="entry name" value="2,3-Dihydroxybiphenyl 1,2-Dioxygenase, domain 1"/>
    <property type="match status" value="1"/>
</dbReference>
<dbReference type="PANTHER" id="PTHR33990:SF1">
    <property type="entry name" value="PROTEIN YJDN"/>
    <property type="match status" value="1"/>
</dbReference>